<dbReference type="InterPro" id="IPR007497">
    <property type="entry name" value="SIMPL/DUF541"/>
</dbReference>
<sequence length="246" mass="26785">MKEQIEHGKVNLPRPRKLKYWAFIVFLALLSSCQGERRTISVSGEGRVTFVPDTVSFTITVRNLSPTLKEATTLTKNSTLRVVEVCKKYGIDEKDIVTGYVNSGKEYANQYGNGEPKFLGYASTQSTAVSYGDLPRFEEFSKELLDLEITTLHGMAFSHSRYSEYASQADMLALDDAKQAALKIAERMKIGLGAVLSVASMGDSSGAVYGRGFETQLMAKDTGGGIALSPGLLAATKRVDVVFGIK</sequence>
<proteinExistence type="predicted"/>
<dbReference type="InterPro" id="IPR052022">
    <property type="entry name" value="26kDa_periplasmic_antigen"/>
</dbReference>
<dbReference type="PANTHER" id="PTHR34387:SF2">
    <property type="entry name" value="SLR1258 PROTEIN"/>
    <property type="match status" value="1"/>
</dbReference>
<dbReference type="Gene3D" id="3.30.70.2970">
    <property type="entry name" value="Protein of unknown function (DUF541), domain 2"/>
    <property type="match status" value="1"/>
</dbReference>
<reference evidence="1" key="1">
    <citation type="submission" date="2019-08" db="EMBL/GenBank/DDBJ databases">
        <authorList>
            <person name="Kucharzyk K."/>
            <person name="Murdoch R.W."/>
            <person name="Higgins S."/>
            <person name="Loffler F."/>
        </authorList>
    </citation>
    <scope>NUCLEOTIDE SEQUENCE</scope>
</reference>
<dbReference type="Gene3D" id="3.30.110.170">
    <property type="entry name" value="Protein of unknown function (DUF541), domain 1"/>
    <property type="match status" value="1"/>
</dbReference>
<protein>
    <submittedName>
        <fullName evidence="1">26 kDa periplasmic immunogenic protein</fullName>
    </submittedName>
</protein>
<name>A0A644TEL6_9ZZZZ</name>
<dbReference type="Pfam" id="PF04402">
    <property type="entry name" value="SIMPL"/>
    <property type="match status" value="1"/>
</dbReference>
<dbReference type="PANTHER" id="PTHR34387">
    <property type="entry name" value="SLR1258 PROTEIN"/>
    <property type="match status" value="1"/>
</dbReference>
<dbReference type="AlphaFoldDB" id="A0A644TEL6"/>
<dbReference type="GO" id="GO:0006974">
    <property type="term" value="P:DNA damage response"/>
    <property type="evidence" value="ECO:0007669"/>
    <property type="project" value="TreeGrafter"/>
</dbReference>
<dbReference type="EMBL" id="VSSQ01000025">
    <property type="protein sequence ID" value="MPL64672.1"/>
    <property type="molecule type" value="Genomic_DNA"/>
</dbReference>
<evidence type="ECO:0000313" key="1">
    <source>
        <dbReference type="EMBL" id="MPL64672.1"/>
    </source>
</evidence>
<dbReference type="PROSITE" id="PS51257">
    <property type="entry name" value="PROKAR_LIPOPROTEIN"/>
    <property type="match status" value="1"/>
</dbReference>
<organism evidence="1">
    <name type="scientific">bioreactor metagenome</name>
    <dbReference type="NCBI Taxonomy" id="1076179"/>
    <lineage>
        <taxon>unclassified sequences</taxon>
        <taxon>metagenomes</taxon>
        <taxon>ecological metagenomes</taxon>
    </lineage>
</organism>
<comment type="caution">
    <text evidence="1">The sequence shown here is derived from an EMBL/GenBank/DDBJ whole genome shotgun (WGS) entry which is preliminary data.</text>
</comment>
<gene>
    <name evidence="1" type="ORF">SDC9_10329</name>
</gene>
<accession>A0A644TEL6</accession>